<gene>
    <name evidence="1" type="ORF">OPV22_015552</name>
</gene>
<keyword evidence="2" id="KW-1185">Reference proteome</keyword>
<reference evidence="1 2" key="1">
    <citation type="submission" date="2022-12" db="EMBL/GenBank/DDBJ databases">
        <title>Chromosome-scale assembly of the Ensete ventricosum genome.</title>
        <authorList>
            <person name="Dussert Y."/>
            <person name="Stocks J."/>
            <person name="Wendawek A."/>
            <person name="Woldeyes F."/>
            <person name="Nichols R.A."/>
            <person name="Borrell J.S."/>
        </authorList>
    </citation>
    <scope>NUCLEOTIDE SEQUENCE [LARGE SCALE GENOMIC DNA]</scope>
    <source>
        <strain evidence="2">cv. Maze</strain>
        <tissue evidence="1">Seeds</tissue>
    </source>
</reference>
<proteinExistence type="predicted"/>
<evidence type="ECO:0000313" key="1">
    <source>
        <dbReference type="EMBL" id="KAJ8493831.1"/>
    </source>
</evidence>
<dbReference type="Proteomes" id="UP001222027">
    <property type="component" value="Unassembled WGS sequence"/>
</dbReference>
<sequence>MMMMSLEKHLKQLQMKIKLQREICFSGIVFCLSYKLIGLSRERIFLFHYLSASAFELMSDTHLDKRLCCLAATAEACGSITAFVNL</sequence>
<name>A0AAV8REH2_ENSVE</name>
<dbReference type="EMBL" id="JAQQAF010000004">
    <property type="protein sequence ID" value="KAJ8493831.1"/>
    <property type="molecule type" value="Genomic_DNA"/>
</dbReference>
<organism evidence="1 2">
    <name type="scientific">Ensete ventricosum</name>
    <name type="common">Abyssinian banana</name>
    <name type="synonym">Musa ensete</name>
    <dbReference type="NCBI Taxonomy" id="4639"/>
    <lineage>
        <taxon>Eukaryota</taxon>
        <taxon>Viridiplantae</taxon>
        <taxon>Streptophyta</taxon>
        <taxon>Embryophyta</taxon>
        <taxon>Tracheophyta</taxon>
        <taxon>Spermatophyta</taxon>
        <taxon>Magnoliopsida</taxon>
        <taxon>Liliopsida</taxon>
        <taxon>Zingiberales</taxon>
        <taxon>Musaceae</taxon>
        <taxon>Ensete</taxon>
    </lineage>
</organism>
<accession>A0AAV8REH2</accession>
<protein>
    <submittedName>
        <fullName evidence="1">Uncharacterized protein</fullName>
    </submittedName>
</protein>
<dbReference type="AlphaFoldDB" id="A0AAV8REH2"/>
<comment type="caution">
    <text evidence="1">The sequence shown here is derived from an EMBL/GenBank/DDBJ whole genome shotgun (WGS) entry which is preliminary data.</text>
</comment>
<evidence type="ECO:0000313" key="2">
    <source>
        <dbReference type="Proteomes" id="UP001222027"/>
    </source>
</evidence>